<dbReference type="Gene3D" id="1.10.300.10">
    <property type="entry name" value="Adenylosuccinate Synthetase, subunit A, domain 2"/>
    <property type="match status" value="1"/>
</dbReference>
<keyword evidence="3 11" id="KW-0963">Cytoplasm</keyword>
<dbReference type="EC" id="6.3.4.4" evidence="11 13"/>
<feature type="active site" description="Proton donor" evidence="11">
    <location>
        <position position="54"/>
    </location>
</feature>
<dbReference type="SMART" id="SM00788">
    <property type="entry name" value="Adenylsucc_synt"/>
    <property type="match status" value="1"/>
</dbReference>
<feature type="binding site" evidence="11">
    <location>
        <position position="151"/>
    </location>
    <ligand>
        <name>IMP</name>
        <dbReference type="ChEBI" id="CHEBI:58053"/>
    </ligand>
</feature>
<dbReference type="Gene3D" id="3.90.170.10">
    <property type="entry name" value="Adenylosuccinate Synthetase, subunit A, domain 3"/>
    <property type="match status" value="1"/>
</dbReference>
<comment type="subunit">
    <text evidence="2 11">Homodimer.</text>
</comment>
<dbReference type="UniPathway" id="UPA00075">
    <property type="reaction ID" value="UER00335"/>
</dbReference>
<dbReference type="EMBL" id="CCYA01000273">
    <property type="protein sequence ID" value="CEH15948.1"/>
    <property type="molecule type" value="Genomic_DNA"/>
</dbReference>
<evidence type="ECO:0000256" key="4">
    <source>
        <dbReference type="ARBA" id="ARBA00022598"/>
    </source>
</evidence>
<dbReference type="HAMAP" id="MF_00011">
    <property type="entry name" value="Adenylosucc_synth"/>
    <property type="match status" value="1"/>
</dbReference>
<keyword evidence="15" id="KW-1185">Reference proteome</keyword>
<feature type="binding site" evidence="11">
    <location>
        <position position="242"/>
    </location>
    <ligand>
        <name>IMP</name>
        <dbReference type="ChEBI" id="CHEBI:58053"/>
    </ligand>
</feature>
<accession>A0A0P1BI33</accession>
<evidence type="ECO:0000256" key="6">
    <source>
        <dbReference type="ARBA" id="ARBA00022741"/>
    </source>
</evidence>
<keyword evidence="6 11" id="KW-0547">Nucleotide-binding</keyword>
<comment type="pathway">
    <text evidence="11 13">Purine metabolism; AMP biosynthesis via de novo pathway; AMP from IMP: step 1/2.</text>
</comment>
<dbReference type="Gene3D" id="3.40.440.10">
    <property type="entry name" value="Adenylosuccinate Synthetase, subunit A, domain 1"/>
    <property type="match status" value="1"/>
</dbReference>
<dbReference type="NCBIfam" id="TIGR00184">
    <property type="entry name" value="purA"/>
    <property type="match status" value="1"/>
</dbReference>
<dbReference type="GO" id="GO:0000287">
    <property type="term" value="F:magnesium ion binding"/>
    <property type="evidence" value="ECO:0007669"/>
    <property type="project" value="UniProtKB-UniRule"/>
</dbReference>
<evidence type="ECO:0000256" key="3">
    <source>
        <dbReference type="ARBA" id="ARBA00022490"/>
    </source>
</evidence>
<dbReference type="SUPFAM" id="SSF52540">
    <property type="entry name" value="P-loop containing nucleoside triphosphate hydrolases"/>
    <property type="match status" value="1"/>
</dbReference>
<evidence type="ECO:0000256" key="10">
    <source>
        <dbReference type="ARBA" id="ARBA00050432"/>
    </source>
</evidence>
<keyword evidence="9 11" id="KW-0342">GTP-binding</keyword>
<feature type="binding site" evidence="11">
    <location>
        <position position="53"/>
    </location>
    <ligand>
        <name>Mg(2+)</name>
        <dbReference type="ChEBI" id="CHEBI:18420"/>
    </ligand>
</feature>
<feature type="binding site" evidence="11">
    <location>
        <begin position="53"/>
        <end position="55"/>
    </location>
    <ligand>
        <name>GTP</name>
        <dbReference type="ChEBI" id="CHEBI:37565"/>
    </ligand>
</feature>
<feature type="binding site" evidence="11">
    <location>
        <position position="321"/>
    </location>
    <ligand>
        <name>IMP</name>
        <dbReference type="ChEBI" id="CHEBI:58053"/>
    </ligand>
</feature>
<dbReference type="InterPro" id="IPR033128">
    <property type="entry name" value="Adenylosuccin_syn_Lys_AS"/>
</dbReference>
<feature type="active site" evidence="12">
    <location>
        <position position="162"/>
    </location>
</feature>
<dbReference type="GO" id="GO:0044208">
    <property type="term" value="P:'de novo' AMP biosynthetic process"/>
    <property type="evidence" value="ECO:0007669"/>
    <property type="project" value="UniProtKB-UniRule"/>
</dbReference>
<dbReference type="InterPro" id="IPR042109">
    <property type="entry name" value="Adenylosuccinate_synth_dom1"/>
</dbReference>
<feature type="binding site" evidence="11">
    <location>
        <begin position="26"/>
        <end position="29"/>
    </location>
    <ligand>
        <name>IMP</name>
        <dbReference type="ChEBI" id="CHEBI:58053"/>
    </ligand>
</feature>
<feature type="binding site" evidence="11">
    <location>
        <begin position="25"/>
        <end position="31"/>
    </location>
    <ligand>
        <name>GTP</name>
        <dbReference type="ChEBI" id="CHEBI:37565"/>
    </ligand>
</feature>
<feature type="binding site" evidence="11">
    <location>
        <begin position="317"/>
        <end position="323"/>
    </location>
    <ligand>
        <name>substrate</name>
    </ligand>
</feature>
<sequence>MASLPKPSTSRNGADVTVLLGSQWGDEGKGKLSDILSAEMDVCARCAGGNNAGHTIVVNMPGPDDKPVRTKFDFHLLPSGLVNPKCVGFIGSGVVVHVPSFFAELDALEKKGLNCDGRLFVSDRAHLVFDFHQVVDGLKEIELGGSSIGTTKKGIGPAYSSKASRSGLRVHHLYDPEQFAAKFRKLVEGRIKRYGHFEYDTEGEIARYKAFAERLKPHIVDGVTFIHQAISDKKRILVEGANALMLDLDFGTYPFVTSSSTSIGGVCTGLGIPPQSIGEVIGVAKAYTTRVGGGPFPTEQLNDIGVHLQEVGAEYGVTTGRRRRCGWLDLVVLRYSCLVNGYTSLNLTKLDILDGLDELKIATSYRLHGKDLQSFPADLESLAEVEVVYETVPGWKEDITKATSFEQLPEKCKAYVLRIEQFLGVHIKWIGVGAGRESMIVR</sequence>
<comment type="function">
    <text evidence="11">Plays an important role in the de novo pathway and in the salvage pathway of purine nucleotide biosynthesis. Catalyzes the first commited step in the biosynthesis of AMP from IMP.</text>
</comment>
<evidence type="ECO:0000256" key="13">
    <source>
        <dbReference type="RuleBase" id="RU000520"/>
    </source>
</evidence>
<name>A0A0P1BI33_9BASI</name>
<feature type="binding site" evidence="11">
    <location>
        <position position="323"/>
    </location>
    <ligand>
        <name>GTP</name>
        <dbReference type="ChEBI" id="CHEBI:37565"/>
    </ligand>
</feature>
<dbReference type="InterPro" id="IPR027417">
    <property type="entry name" value="P-loop_NTPase"/>
</dbReference>
<dbReference type="CDD" id="cd03108">
    <property type="entry name" value="AdSS"/>
    <property type="match status" value="1"/>
</dbReference>
<comment type="cofactor">
    <cofactor evidence="11">
        <name>Mg(2+)</name>
        <dbReference type="ChEBI" id="CHEBI:18420"/>
    </cofactor>
    <text evidence="11">Binds 1 Mg(2+) ion per subunit.</text>
</comment>
<feature type="binding site" evidence="11">
    <location>
        <begin position="51"/>
        <end position="54"/>
    </location>
    <ligand>
        <name>IMP</name>
        <dbReference type="ChEBI" id="CHEBI:58053"/>
    </ligand>
</feature>
<evidence type="ECO:0000313" key="14">
    <source>
        <dbReference type="EMBL" id="CEH15948.1"/>
    </source>
</evidence>
<dbReference type="NCBIfam" id="NF002223">
    <property type="entry name" value="PRK01117.1"/>
    <property type="match status" value="1"/>
</dbReference>
<feature type="binding site" evidence="11">
    <location>
        <position position="257"/>
    </location>
    <ligand>
        <name>IMP</name>
        <dbReference type="ChEBI" id="CHEBI:58053"/>
    </ligand>
</feature>
<dbReference type="PROSITE" id="PS00513">
    <property type="entry name" value="ADENYLOSUCCIN_SYN_2"/>
    <property type="match status" value="1"/>
</dbReference>
<proteinExistence type="inferred from homology"/>
<dbReference type="InterPro" id="IPR042111">
    <property type="entry name" value="Adenylosuccinate_synth_dom3"/>
</dbReference>
<keyword evidence="7 11" id="KW-0658">Purine biosynthesis</keyword>
<keyword evidence="4 11" id="KW-0436">Ligase</keyword>
<evidence type="ECO:0000256" key="2">
    <source>
        <dbReference type="ARBA" id="ARBA00011738"/>
    </source>
</evidence>
<organism evidence="14 15">
    <name type="scientific">Ceraceosorus bombacis</name>
    <dbReference type="NCBI Taxonomy" id="401625"/>
    <lineage>
        <taxon>Eukaryota</taxon>
        <taxon>Fungi</taxon>
        <taxon>Dikarya</taxon>
        <taxon>Basidiomycota</taxon>
        <taxon>Ustilaginomycotina</taxon>
        <taxon>Exobasidiomycetes</taxon>
        <taxon>Ceraceosorales</taxon>
        <taxon>Ceraceosoraceae</taxon>
        <taxon>Ceraceosorus</taxon>
    </lineage>
</organism>
<comment type="subcellular location">
    <subcellularLocation>
        <location evidence="11">Cytoplasm</location>
    </subcellularLocation>
</comment>
<feature type="binding site" evidence="11">
    <location>
        <position position="165"/>
    </location>
    <ligand>
        <name>IMP</name>
        <dbReference type="ChEBI" id="CHEBI:58053"/>
        <note>ligand shared between dimeric partners</note>
    </ligand>
</feature>
<feature type="active site" description="Proton acceptor" evidence="11">
    <location>
        <position position="26"/>
    </location>
</feature>
<feature type="binding site" evidence="11">
    <location>
        <begin position="349"/>
        <end position="351"/>
    </location>
    <ligand>
        <name>GTP</name>
        <dbReference type="ChEBI" id="CHEBI:37565"/>
    </ligand>
</feature>
<evidence type="ECO:0000256" key="8">
    <source>
        <dbReference type="ARBA" id="ARBA00022842"/>
    </source>
</evidence>
<dbReference type="InterPro" id="IPR042110">
    <property type="entry name" value="Adenylosuccinate_synth_dom2"/>
</dbReference>
<comment type="catalytic activity">
    <reaction evidence="10 11 13">
        <text>IMP + L-aspartate + GTP = N(6)-(1,2-dicarboxyethyl)-AMP + GDP + phosphate + 2 H(+)</text>
        <dbReference type="Rhea" id="RHEA:15753"/>
        <dbReference type="ChEBI" id="CHEBI:15378"/>
        <dbReference type="ChEBI" id="CHEBI:29991"/>
        <dbReference type="ChEBI" id="CHEBI:37565"/>
        <dbReference type="ChEBI" id="CHEBI:43474"/>
        <dbReference type="ChEBI" id="CHEBI:57567"/>
        <dbReference type="ChEBI" id="CHEBI:58053"/>
        <dbReference type="ChEBI" id="CHEBI:58189"/>
        <dbReference type="EC" id="6.3.4.4"/>
    </reaction>
</comment>
<keyword evidence="8 11" id="KW-0460">Magnesium</keyword>
<dbReference type="GO" id="GO:0046040">
    <property type="term" value="P:IMP metabolic process"/>
    <property type="evidence" value="ECO:0007669"/>
    <property type="project" value="TreeGrafter"/>
</dbReference>
<evidence type="ECO:0000256" key="11">
    <source>
        <dbReference type="HAMAP-Rule" id="MF_03125"/>
    </source>
</evidence>
<dbReference type="Proteomes" id="UP000054845">
    <property type="component" value="Unassembled WGS sequence"/>
</dbReference>
<dbReference type="PANTHER" id="PTHR11846">
    <property type="entry name" value="ADENYLOSUCCINATE SYNTHETASE"/>
    <property type="match status" value="1"/>
</dbReference>
<evidence type="ECO:0000256" key="5">
    <source>
        <dbReference type="ARBA" id="ARBA00022723"/>
    </source>
</evidence>
<evidence type="ECO:0000256" key="1">
    <source>
        <dbReference type="ARBA" id="ARBA00003779"/>
    </source>
</evidence>
<dbReference type="PROSITE" id="PS01266">
    <property type="entry name" value="ADENYLOSUCCIN_SYN_1"/>
    <property type="match status" value="1"/>
</dbReference>
<dbReference type="OrthoDB" id="10265645at2759"/>
<evidence type="ECO:0000256" key="9">
    <source>
        <dbReference type="ARBA" id="ARBA00023134"/>
    </source>
</evidence>
<feature type="binding site" evidence="11">
    <location>
        <position position="26"/>
    </location>
    <ligand>
        <name>Mg(2+)</name>
        <dbReference type="ChEBI" id="CHEBI:18420"/>
    </ligand>
</feature>
<dbReference type="STRING" id="401625.A0A0P1BI33"/>
<evidence type="ECO:0000313" key="15">
    <source>
        <dbReference type="Proteomes" id="UP000054845"/>
    </source>
</evidence>
<dbReference type="GO" id="GO:0005525">
    <property type="term" value="F:GTP binding"/>
    <property type="evidence" value="ECO:0007669"/>
    <property type="project" value="UniProtKB-UniRule"/>
</dbReference>
<dbReference type="InterPro" id="IPR001114">
    <property type="entry name" value="Adenylosuccinate_synthetase"/>
</dbReference>
<dbReference type="GO" id="GO:0004019">
    <property type="term" value="F:adenylosuccinate synthase activity"/>
    <property type="evidence" value="ECO:0007669"/>
    <property type="project" value="UniProtKB-UniRule"/>
</dbReference>
<comment type="similarity">
    <text evidence="11 13">Belongs to the adenylosuccinate synthetase family.</text>
</comment>
<keyword evidence="5 11" id="KW-0479">Metal-binding</keyword>
<dbReference type="PANTHER" id="PTHR11846:SF0">
    <property type="entry name" value="ADENYLOSUCCINATE SYNTHETASE"/>
    <property type="match status" value="1"/>
</dbReference>
<protein>
    <recommendedName>
        <fullName evidence="11 13">Adenylosuccinate synthetase</fullName>
        <shortName evidence="11">AMPSase</shortName>
        <shortName evidence="11">AdSS</shortName>
        <ecNumber evidence="11 13">6.3.4.4</ecNumber>
    </recommendedName>
    <alternativeName>
        <fullName evidence="11">IMP--aspartate ligase</fullName>
    </alternativeName>
</protein>
<evidence type="ECO:0000256" key="12">
    <source>
        <dbReference type="PROSITE-ProRule" id="PRU10134"/>
    </source>
</evidence>
<evidence type="ECO:0000256" key="7">
    <source>
        <dbReference type="ARBA" id="ARBA00022755"/>
    </source>
</evidence>
<comment type="function">
    <text evidence="13">Plays an important role in the de novo pathway of purine nucleotide biosynthesis.</text>
</comment>
<reference evidence="15" key="1">
    <citation type="submission" date="2014-09" db="EMBL/GenBank/DDBJ databases">
        <authorList>
            <person name="Sharma Rahul"/>
            <person name="Thines Marco"/>
        </authorList>
    </citation>
    <scope>NUCLEOTIDE SEQUENCE [LARGE SCALE GENOMIC DNA]</scope>
</reference>
<dbReference type="Pfam" id="PF00709">
    <property type="entry name" value="Adenylsucc_synt"/>
    <property type="match status" value="1"/>
</dbReference>
<dbReference type="InterPro" id="IPR018220">
    <property type="entry name" value="Adenylosuccin_syn_GTP-bd"/>
</dbReference>
<dbReference type="GO" id="GO:0005737">
    <property type="term" value="C:cytoplasm"/>
    <property type="evidence" value="ECO:0007669"/>
    <property type="project" value="UniProtKB-SubCell"/>
</dbReference>
<dbReference type="FunFam" id="1.10.300.10:FF:000002">
    <property type="entry name" value="Adenylosuccinate synthetase, chloroplastic"/>
    <property type="match status" value="1"/>
</dbReference>
<dbReference type="AlphaFoldDB" id="A0A0P1BI33"/>
<feature type="binding site" evidence="11">
    <location>
        <begin position="431"/>
        <end position="433"/>
    </location>
    <ligand>
        <name>GTP</name>
        <dbReference type="ChEBI" id="CHEBI:37565"/>
    </ligand>
</feature>
<comment type="function">
    <text evidence="1">Plays an important role in the de novo pathway and in the salvage pathway of purine nucleotide biosynthesis. Catalyzes the first committed step in the biosynthesis of AMP from IMP.</text>
</comment>
<dbReference type="FunFam" id="3.90.170.10:FF:000001">
    <property type="entry name" value="Adenylosuccinate synthetase"/>
    <property type="match status" value="1"/>
</dbReference>